<feature type="compositionally biased region" description="Low complexity" evidence="1">
    <location>
        <begin position="424"/>
        <end position="439"/>
    </location>
</feature>
<dbReference type="EMBL" id="WJXW01000002">
    <property type="protein sequence ID" value="KAF9739484.1"/>
    <property type="molecule type" value="Genomic_DNA"/>
</dbReference>
<name>A0A9P6GQ27_9PLEO</name>
<accession>A0A9P6GQ27</accession>
<evidence type="ECO:0000313" key="3">
    <source>
        <dbReference type="Proteomes" id="UP000756921"/>
    </source>
</evidence>
<comment type="caution">
    <text evidence="2">The sequence shown here is derived from an EMBL/GenBank/DDBJ whole genome shotgun (WGS) entry which is preliminary data.</text>
</comment>
<reference evidence="2" key="1">
    <citation type="journal article" date="2020" name="Mol. Plant Microbe Interact.">
        <title>Genome Sequence of the Biocontrol Agent Coniothyrium minitans strain Conio (IMI 134523).</title>
        <authorList>
            <person name="Patel D."/>
            <person name="Shittu T.A."/>
            <person name="Baroncelli R."/>
            <person name="Muthumeenakshi S."/>
            <person name="Osborne T.H."/>
            <person name="Janganan T.K."/>
            <person name="Sreenivasaprasad S."/>
        </authorList>
    </citation>
    <scope>NUCLEOTIDE SEQUENCE</scope>
    <source>
        <strain evidence="2">Conio</strain>
    </source>
</reference>
<evidence type="ECO:0000256" key="1">
    <source>
        <dbReference type="SAM" id="MobiDB-lite"/>
    </source>
</evidence>
<dbReference type="AlphaFoldDB" id="A0A9P6GQ27"/>
<feature type="compositionally biased region" description="Polar residues" evidence="1">
    <location>
        <begin position="494"/>
        <end position="508"/>
    </location>
</feature>
<feature type="region of interest" description="Disordered" evidence="1">
    <location>
        <begin position="318"/>
        <end position="345"/>
    </location>
</feature>
<sequence>MTSNPPGGSGKGLRISKYAPKPTDTLVDLTENMALDAVSKNTVQDSVPKMDHNTRQPMQQSGSFFCGICGKDYTDNRSEFFTMHLKQCKLSTSTNANFVGKYDQNTGQLNNATSEVSTKTSAFGNVTKTATSTATMPELPANSDAVERKDISRKWVGARTITSLGSTSTPTPAPKASPSHIMVDSRFAARSPRNVVSSPSGMMASRFAQPSVIEASPKSVVKRFQMPTFPADEYKAVAELRHTAEEMKSLHTHMNEPIPPVQKDKEEQERKLLKEKTKIDTYREASKNAALTGSASITSNSPVALASVKKSKGSLHTPLIASKEGSGQDSKDLFGGRPRSSRTVNPIAATTSTTGAENSLGNAPAPANIGSAHDLILFSKTAVDRKEDFTNQFNTMLQEKGLPHSKSNSATPSPRAKTSKDTSNKTSSSSNTDTPSKSPESSQPTVAPSVSFPSDRPKATTDSPVDANTPHVASGNPFAWADSPTWRSRAATPMRTSPASDTDETASSPVVFDAGRHITKSGGGRAAVEDRASASDVESDVSEEGGVPVGS</sequence>
<proteinExistence type="predicted"/>
<gene>
    <name evidence="2" type="ORF">PMIN01_02118</name>
</gene>
<organism evidence="2 3">
    <name type="scientific">Paraphaeosphaeria minitans</name>
    <dbReference type="NCBI Taxonomy" id="565426"/>
    <lineage>
        <taxon>Eukaryota</taxon>
        <taxon>Fungi</taxon>
        <taxon>Dikarya</taxon>
        <taxon>Ascomycota</taxon>
        <taxon>Pezizomycotina</taxon>
        <taxon>Dothideomycetes</taxon>
        <taxon>Pleosporomycetidae</taxon>
        <taxon>Pleosporales</taxon>
        <taxon>Massarineae</taxon>
        <taxon>Didymosphaeriaceae</taxon>
        <taxon>Paraphaeosphaeria</taxon>
    </lineage>
</organism>
<dbReference type="Proteomes" id="UP000756921">
    <property type="component" value="Unassembled WGS sequence"/>
</dbReference>
<evidence type="ECO:0000313" key="2">
    <source>
        <dbReference type="EMBL" id="KAF9739484.1"/>
    </source>
</evidence>
<protein>
    <submittedName>
        <fullName evidence="2">Uncharacterized protein</fullName>
    </submittedName>
</protein>
<keyword evidence="3" id="KW-1185">Reference proteome</keyword>
<feature type="compositionally biased region" description="Polar residues" evidence="1">
    <location>
        <begin position="440"/>
        <end position="452"/>
    </location>
</feature>
<feature type="region of interest" description="Disordered" evidence="1">
    <location>
        <begin position="397"/>
        <end position="551"/>
    </location>
</feature>